<keyword evidence="3" id="KW-1185">Reference proteome</keyword>
<dbReference type="RefSeq" id="WP_201081742.1">
    <property type="nucleotide sequence ID" value="NZ_CP067420.1"/>
</dbReference>
<gene>
    <name evidence="2" type="ORF">IGS68_10265</name>
</gene>
<dbReference type="Proteomes" id="UP000595197">
    <property type="component" value="Chromosome"/>
</dbReference>
<reference evidence="2" key="1">
    <citation type="submission" date="2021-02" db="EMBL/GenBank/DDBJ databases">
        <title>Skermanella TT6 skin isolate.</title>
        <authorList>
            <person name="Lee K."/>
            <person name="Ganzorig M."/>
        </authorList>
    </citation>
    <scope>NUCLEOTIDE SEQUENCE</scope>
    <source>
        <strain evidence="2">TT6</strain>
    </source>
</reference>
<sequence length="112" mass="12375">MEAWGIIPASAAKNSALPMERREKGDERGVMALNWRWPLTRQRWSDGRTFGVKRQPQEAAASIAESALAAWQGPYEGDDPDKRADGEATVGGGKRSEGYLCRGEKDDPEQNK</sequence>
<evidence type="ECO:0000313" key="3">
    <source>
        <dbReference type="Proteomes" id="UP000595197"/>
    </source>
</evidence>
<protein>
    <submittedName>
        <fullName evidence="2">Uncharacterized protein</fullName>
    </submittedName>
</protein>
<name>A0ABX7BFW6_9PROT</name>
<organism evidence="2 3">
    <name type="scientific">Skermanella cutis</name>
    <dbReference type="NCBI Taxonomy" id="2775420"/>
    <lineage>
        <taxon>Bacteria</taxon>
        <taxon>Pseudomonadati</taxon>
        <taxon>Pseudomonadota</taxon>
        <taxon>Alphaproteobacteria</taxon>
        <taxon>Rhodospirillales</taxon>
        <taxon>Azospirillaceae</taxon>
        <taxon>Skermanella</taxon>
    </lineage>
</organism>
<feature type="compositionally biased region" description="Basic and acidic residues" evidence="1">
    <location>
        <begin position="94"/>
        <end position="112"/>
    </location>
</feature>
<evidence type="ECO:0000256" key="1">
    <source>
        <dbReference type="SAM" id="MobiDB-lite"/>
    </source>
</evidence>
<evidence type="ECO:0000313" key="2">
    <source>
        <dbReference type="EMBL" id="QQP92660.1"/>
    </source>
</evidence>
<proteinExistence type="predicted"/>
<dbReference type="EMBL" id="CP067420">
    <property type="protein sequence ID" value="QQP92660.1"/>
    <property type="molecule type" value="Genomic_DNA"/>
</dbReference>
<feature type="region of interest" description="Disordered" evidence="1">
    <location>
        <begin position="71"/>
        <end position="112"/>
    </location>
</feature>
<accession>A0ABX7BFW6</accession>